<comment type="caution">
    <text evidence="1">The sequence shown here is derived from an EMBL/GenBank/DDBJ whole genome shotgun (WGS) entry which is preliminary data.</text>
</comment>
<organism evidence="1 2">
    <name type="scientific">Caerostris extrusa</name>
    <name type="common">Bark spider</name>
    <name type="synonym">Caerostris bankana</name>
    <dbReference type="NCBI Taxonomy" id="172846"/>
    <lineage>
        <taxon>Eukaryota</taxon>
        <taxon>Metazoa</taxon>
        <taxon>Ecdysozoa</taxon>
        <taxon>Arthropoda</taxon>
        <taxon>Chelicerata</taxon>
        <taxon>Arachnida</taxon>
        <taxon>Araneae</taxon>
        <taxon>Araneomorphae</taxon>
        <taxon>Entelegynae</taxon>
        <taxon>Araneoidea</taxon>
        <taxon>Araneidae</taxon>
        <taxon>Caerostris</taxon>
    </lineage>
</organism>
<proteinExistence type="predicted"/>
<dbReference type="AlphaFoldDB" id="A0AAV4PY33"/>
<name>A0AAV4PY33_CAEEX</name>
<keyword evidence="2" id="KW-1185">Reference proteome</keyword>
<protein>
    <submittedName>
        <fullName evidence="1">Uncharacterized protein</fullName>
    </submittedName>
</protein>
<accession>A0AAV4PY33</accession>
<reference evidence="1 2" key="1">
    <citation type="submission" date="2021-06" db="EMBL/GenBank/DDBJ databases">
        <title>Caerostris extrusa draft genome.</title>
        <authorList>
            <person name="Kono N."/>
            <person name="Arakawa K."/>
        </authorList>
    </citation>
    <scope>NUCLEOTIDE SEQUENCE [LARGE SCALE GENOMIC DNA]</scope>
</reference>
<dbReference type="Proteomes" id="UP001054945">
    <property type="component" value="Unassembled WGS sequence"/>
</dbReference>
<sequence>MKLASRSPYLSAAHETSAPTLYYQRCVVITLCSYWCCCRCYRLRKDMQPPEGQTQYSQIRQQLEKGRDRLVGKLYTKIMYQFLGTSRHGLTLLTSLNEEEKNTAGRPIECRSCQCWRYRLGIIAWSCSCHLTGSQHNVHWTG</sequence>
<dbReference type="EMBL" id="BPLR01005353">
    <property type="protein sequence ID" value="GIY01660.1"/>
    <property type="molecule type" value="Genomic_DNA"/>
</dbReference>
<evidence type="ECO:0000313" key="1">
    <source>
        <dbReference type="EMBL" id="GIY01660.1"/>
    </source>
</evidence>
<evidence type="ECO:0000313" key="2">
    <source>
        <dbReference type="Proteomes" id="UP001054945"/>
    </source>
</evidence>
<gene>
    <name evidence="1" type="ORF">CEXT_651501</name>
</gene>